<dbReference type="EMBL" id="JYDO01000031">
    <property type="protein sequence ID" value="KRZ76118.1"/>
    <property type="molecule type" value="Genomic_DNA"/>
</dbReference>
<name>A0A0V1MWF3_9BILA</name>
<accession>A0A0V1MWF3</accession>
<keyword evidence="2" id="KW-1185">Reference proteome</keyword>
<proteinExistence type="predicted"/>
<organism evidence="1 2">
    <name type="scientific">Trichinella papuae</name>
    <dbReference type="NCBI Taxonomy" id="268474"/>
    <lineage>
        <taxon>Eukaryota</taxon>
        <taxon>Metazoa</taxon>
        <taxon>Ecdysozoa</taxon>
        <taxon>Nematoda</taxon>
        <taxon>Enoplea</taxon>
        <taxon>Dorylaimia</taxon>
        <taxon>Trichinellida</taxon>
        <taxon>Trichinellidae</taxon>
        <taxon>Trichinella</taxon>
    </lineage>
</organism>
<evidence type="ECO:0000313" key="2">
    <source>
        <dbReference type="Proteomes" id="UP000054843"/>
    </source>
</evidence>
<sequence length="114" mass="13248">MHCFIIGPKLNTIRWKLCSIFDCVGPFGGRLRHHETSTSSRRRAIRHTKILFHRWQTVLVKMNNTTTTGGVRTHADICPLDLKSNALTTRPPCCRILYIIYKIYVIYQIVPHND</sequence>
<evidence type="ECO:0000313" key="1">
    <source>
        <dbReference type="EMBL" id="KRZ76118.1"/>
    </source>
</evidence>
<comment type="caution">
    <text evidence="1">The sequence shown here is derived from an EMBL/GenBank/DDBJ whole genome shotgun (WGS) entry which is preliminary data.</text>
</comment>
<dbReference type="Proteomes" id="UP000054843">
    <property type="component" value="Unassembled WGS sequence"/>
</dbReference>
<reference evidence="1 2" key="1">
    <citation type="submission" date="2015-01" db="EMBL/GenBank/DDBJ databases">
        <title>Evolution of Trichinella species and genotypes.</title>
        <authorList>
            <person name="Korhonen P.K."/>
            <person name="Edoardo P."/>
            <person name="Giuseppe L.R."/>
            <person name="Gasser R.B."/>
        </authorList>
    </citation>
    <scope>NUCLEOTIDE SEQUENCE [LARGE SCALE GENOMIC DNA]</scope>
    <source>
        <strain evidence="1">ISS1980</strain>
    </source>
</reference>
<dbReference type="AlphaFoldDB" id="A0A0V1MWF3"/>
<gene>
    <name evidence="1" type="ORF">T10_5311</name>
</gene>
<protein>
    <submittedName>
        <fullName evidence="1">Uncharacterized protein</fullName>
    </submittedName>
</protein>